<evidence type="ECO:0000313" key="1">
    <source>
        <dbReference type="EMBL" id="MBU2787618.1"/>
    </source>
</evidence>
<reference evidence="1" key="1">
    <citation type="journal article" date="2021" name="ISME J.">
        <title>Genomic evolution of the class Acidithiobacillia: deep-branching Proteobacteria living in extreme acidic conditions.</title>
        <authorList>
            <person name="Moya-Beltran A."/>
            <person name="Beard S."/>
            <person name="Rojas-Villalobos C."/>
            <person name="Issotta F."/>
            <person name="Gallardo Y."/>
            <person name="Ulloa R."/>
            <person name="Giaveno A."/>
            <person name="Degli Esposti M."/>
            <person name="Johnson D.B."/>
            <person name="Quatrini R."/>
        </authorList>
    </citation>
    <scope>NUCLEOTIDE SEQUENCE</scope>
    <source>
        <strain evidence="1">VAN18-1</strain>
    </source>
</reference>
<dbReference type="InterPro" id="IPR021357">
    <property type="entry name" value="DUF2782"/>
</dbReference>
<keyword evidence="2" id="KW-1185">Reference proteome</keyword>
<dbReference type="AlphaFoldDB" id="A0AAE2YPG3"/>
<protein>
    <submittedName>
        <fullName evidence="1">DUF2782 domain-containing protein</fullName>
    </submittedName>
</protein>
<accession>A0AAE2YPG3</accession>
<gene>
    <name evidence="1" type="ORF">HFQ13_05250</name>
</gene>
<dbReference type="EMBL" id="JAAXYO010000048">
    <property type="protein sequence ID" value="MBU2787618.1"/>
    <property type="molecule type" value="Genomic_DNA"/>
</dbReference>
<proteinExistence type="predicted"/>
<organism evidence="1 2">
    <name type="scientific">Igneacidithiobacillus copahuensis</name>
    <dbReference type="NCBI Taxonomy" id="2724909"/>
    <lineage>
        <taxon>Bacteria</taxon>
        <taxon>Pseudomonadati</taxon>
        <taxon>Pseudomonadota</taxon>
        <taxon>Acidithiobacillia</taxon>
        <taxon>Acidithiobacillales</taxon>
        <taxon>Acidithiobacillaceae</taxon>
        <taxon>Igneacidithiobacillus</taxon>
    </lineage>
</organism>
<name>A0AAE2YPG3_9PROT</name>
<dbReference type="RefSeq" id="WP_215872071.1">
    <property type="nucleotide sequence ID" value="NZ_JAAXYO010000048.1"/>
</dbReference>
<dbReference type="Pfam" id="PF11191">
    <property type="entry name" value="DUF2782"/>
    <property type="match status" value="1"/>
</dbReference>
<dbReference type="Gene3D" id="2.20.130.30">
    <property type="entry name" value="Protein of unknown function DUF2782"/>
    <property type="match status" value="1"/>
</dbReference>
<comment type="caution">
    <text evidence="1">The sequence shown here is derived from an EMBL/GenBank/DDBJ whole genome shotgun (WGS) entry which is preliminary data.</text>
</comment>
<dbReference type="Proteomes" id="UP001197378">
    <property type="component" value="Unassembled WGS sequence"/>
</dbReference>
<evidence type="ECO:0000313" key="2">
    <source>
        <dbReference type="Proteomes" id="UP001197378"/>
    </source>
</evidence>
<sequence length="110" mass="12378">MPRTLAIFLGLGAFLCAGVVLAESGPEKYPYHLPRLAPPKNSVPEAQLHVPKGSRIEEYKADGEVYMVKVIPPKPFPPYYLVNRSGHGFTRVPNSDAEKMDVPQWTLFRW</sequence>